<feature type="region of interest" description="Disordered" evidence="2">
    <location>
        <begin position="558"/>
        <end position="591"/>
    </location>
</feature>
<gene>
    <name evidence="4" type="ORF">ACFPP6_19265</name>
</gene>
<dbReference type="InterPro" id="IPR045851">
    <property type="entry name" value="AMP-bd_C_sf"/>
</dbReference>
<dbReference type="PANTHER" id="PTHR22754">
    <property type="entry name" value="DISCO-INTERACTING PROTEIN 2 DIP2 -RELATED"/>
    <property type="match status" value="1"/>
</dbReference>
<dbReference type="Pfam" id="PF00501">
    <property type="entry name" value="AMP-binding"/>
    <property type="match status" value="1"/>
</dbReference>
<dbReference type="SUPFAM" id="SSF56801">
    <property type="entry name" value="Acetyl-CoA synthetase-like"/>
    <property type="match status" value="1"/>
</dbReference>
<evidence type="ECO:0000259" key="3">
    <source>
        <dbReference type="Pfam" id="PF00501"/>
    </source>
</evidence>
<keyword evidence="5" id="KW-1185">Reference proteome</keyword>
<dbReference type="RefSeq" id="WP_382043666.1">
    <property type="nucleotide sequence ID" value="NZ_JBHSKJ010000010.1"/>
</dbReference>
<comment type="caution">
    <text evidence="4">The sequence shown here is derived from an EMBL/GenBank/DDBJ whole genome shotgun (WGS) entry which is preliminary data.</text>
</comment>
<dbReference type="EMBL" id="JBHSKJ010000010">
    <property type="protein sequence ID" value="MFC5146815.1"/>
    <property type="molecule type" value="Genomic_DNA"/>
</dbReference>
<dbReference type="InterPro" id="IPR000873">
    <property type="entry name" value="AMP-dep_synth/lig_dom"/>
</dbReference>
<dbReference type="InterPro" id="IPR042099">
    <property type="entry name" value="ANL_N_sf"/>
</dbReference>
<evidence type="ECO:0000313" key="5">
    <source>
        <dbReference type="Proteomes" id="UP001596222"/>
    </source>
</evidence>
<proteinExistence type="inferred from homology"/>
<name>A0ABV9ZZF9_9ACTN</name>
<protein>
    <submittedName>
        <fullName evidence="4">AMP-binding protein</fullName>
    </submittedName>
</protein>
<comment type="similarity">
    <text evidence="1">Belongs to the ATP-dependent AMP-binding enzyme family.</text>
</comment>
<evidence type="ECO:0000256" key="1">
    <source>
        <dbReference type="ARBA" id="ARBA00006432"/>
    </source>
</evidence>
<evidence type="ECO:0000313" key="4">
    <source>
        <dbReference type="EMBL" id="MFC5146815.1"/>
    </source>
</evidence>
<reference evidence="5" key="1">
    <citation type="journal article" date="2019" name="Int. J. Syst. Evol. Microbiol.">
        <title>The Global Catalogue of Microorganisms (GCM) 10K type strain sequencing project: providing services to taxonomists for standard genome sequencing and annotation.</title>
        <authorList>
            <consortium name="The Broad Institute Genomics Platform"/>
            <consortium name="The Broad Institute Genome Sequencing Center for Infectious Disease"/>
            <person name="Wu L."/>
            <person name="Ma J."/>
        </authorList>
    </citation>
    <scope>NUCLEOTIDE SEQUENCE [LARGE SCALE GENOMIC DNA]</scope>
    <source>
        <strain evidence="5">CGMCC 4.1641</strain>
    </source>
</reference>
<accession>A0ABV9ZZF9</accession>
<dbReference type="Gene3D" id="3.30.300.30">
    <property type="match status" value="1"/>
</dbReference>
<dbReference type="Gene3D" id="3.40.50.12780">
    <property type="entry name" value="N-terminal domain of ligase-like"/>
    <property type="match status" value="1"/>
</dbReference>
<sequence>MNLLDAVRDAVRGADPDHGIRFLTPGGPDVAMPYGTFLRTSAWLGRKMPEDTAVVIAANDPLPTLLAFFGALWAGSRPLILPSPRALGGEEPFRRHVERTLRTFPGEAVLALQEGLVRGDFPGPVVPLPSEPGGYDTLAPGELPATAGPGGDAVAFLQATSASTGDSKLLAISHANACANLAALRVSLGMGRDERMVSWLPLYHDMGLVGTALLSFFHGWPLYLMKPTEFIMWPREWILALSRYRATITAAPNFGYDHAYRAVDERDLTGCDLSALRSAVIGAEPIRLATMDGFYRRYRPYGLSRSSLVCSYGMAESTLASSMPEPGSTPRYVLVDPVGMESGAPVRLLGEGLLDDPPPQGYGIPVFSVGRALNGLHTALTDDDGRPVEQEAVLGEITLRGTSVAAGPLDPGTGRPRPFPEGLLHTGDLGFRHRGDLFVLERKKHVIIRHGRNHLAALLEEQVAAVLERPAHEVIVLDADIYDPASEITAVVEHHDGPPEVTGAQAAALRALDLPVDAVLFARRRVIPRTTSGKKRYHTTRQQLADGSLKAEYVVRPGHLHGNGAHGNGAHGSAAHGFNPHGNDAHGESTP</sequence>
<feature type="domain" description="AMP-dependent synthetase/ligase" evidence="3">
    <location>
        <begin position="146"/>
        <end position="407"/>
    </location>
</feature>
<organism evidence="4 5">
    <name type="scientific">Streptomyces aureoversilis</name>
    <dbReference type="NCBI Taxonomy" id="67277"/>
    <lineage>
        <taxon>Bacteria</taxon>
        <taxon>Bacillati</taxon>
        <taxon>Actinomycetota</taxon>
        <taxon>Actinomycetes</taxon>
        <taxon>Kitasatosporales</taxon>
        <taxon>Streptomycetaceae</taxon>
        <taxon>Streptomyces</taxon>
    </lineage>
</organism>
<dbReference type="PANTHER" id="PTHR22754:SF32">
    <property type="entry name" value="DISCO-INTERACTING PROTEIN 2"/>
    <property type="match status" value="1"/>
</dbReference>
<dbReference type="Proteomes" id="UP001596222">
    <property type="component" value="Unassembled WGS sequence"/>
</dbReference>
<evidence type="ECO:0000256" key="2">
    <source>
        <dbReference type="SAM" id="MobiDB-lite"/>
    </source>
</evidence>